<name>A0A919YFY9_9BACL</name>
<keyword evidence="2" id="KW-1185">Reference proteome</keyword>
<protein>
    <submittedName>
        <fullName evidence="1">Uncharacterized protein</fullName>
    </submittedName>
</protein>
<reference evidence="1 2" key="1">
    <citation type="submission" date="2021-03" db="EMBL/GenBank/DDBJ databases">
        <title>Antimicrobial resistance genes in bacteria isolated from Japanese honey, and their potential for conferring macrolide and lincosamide resistance in the American foulbrood pathogen Paenibacillus larvae.</title>
        <authorList>
            <person name="Okamoto M."/>
            <person name="Kumagai M."/>
            <person name="Kanamori H."/>
            <person name="Takamatsu D."/>
        </authorList>
    </citation>
    <scope>NUCLEOTIDE SEQUENCE [LARGE SCALE GENOMIC DNA]</scope>
    <source>
        <strain evidence="1 2">J34TS1</strain>
    </source>
</reference>
<dbReference type="Proteomes" id="UP000682811">
    <property type="component" value="Unassembled WGS sequence"/>
</dbReference>
<evidence type="ECO:0000313" key="2">
    <source>
        <dbReference type="Proteomes" id="UP000682811"/>
    </source>
</evidence>
<dbReference type="EMBL" id="BORT01000011">
    <property type="protein sequence ID" value="GIO48000.1"/>
    <property type="molecule type" value="Genomic_DNA"/>
</dbReference>
<accession>A0A919YFY9</accession>
<organism evidence="1 2">
    <name type="scientific">Paenibacillus azoreducens</name>
    <dbReference type="NCBI Taxonomy" id="116718"/>
    <lineage>
        <taxon>Bacteria</taxon>
        <taxon>Bacillati</taxon>
        <taxon>Bacillota</taxon>
        <taxon>Bacilli</taxon>
        <taxon>Bacillales</taxon>
        <taxon>Paenibacillaceae</taxon>
        <taxon>Paenibacillus</taxon>
    </lineage>
</organism>
<evidence type="ECO:0000313" key="1">
    <source>
        <dbReference type="EMBL" id="GIO48000.1"/>
    </source>
</evidence>
<proteinExistence type="predicted"/>
<sequence>MGILDYFYRGSSYAVTASKPEMLQHAEEIKSLISTCNQDIELIAVNKLYKWSFVGKIEGKLHMFLALPQKAQIRREYAFVGRARDAWEEATNYVKIDELTLGQLELF</sequence>
<dbReference type="AlphaFoldDB" id="A0A919YFY9"/>
<gene>
    <name evidence="1" type="ORF">J34TS1_27650</name>
</gene>
<comment type="caution">
    <text evidence="1">The sequence shown here is derived from an EMBL/GenBank/DDBJ whole genome shotgun (WGS) entry which is preliminary data.</text>
</comment>